<reference evidence="4" key="1">
    <citation type="submission" date="2020-03" db="EMBL/GenBank/DDBJ databases">
        <title>Site-based positive gene gene selection in Geosmithia morbida across the United States reveals a broad range of putative effectors and factors for local host and environmental adapation.</title>
        <authorList>
            <person name="Onufrak A."/>
            <person name="Murdoch R.W."/>
            <person name="Gazis R."/>
            <person name="Huff M."/>
            <person name="Staton M."/>
            <person name="Klingeman W."/>
            <person name="Hadziabdic D."/>
        </authorList>
    </citation>
    <scope>NUCLEOTIDE SEQUENCE</scope>
    <source>
        <strain evidence="4">1262</strain>
    </source>
</reference>
<protein>
    <submittedName>
        <fullName evidence="4">Dephospho-CoA kinase</fullName>
    </submittedName>
</protein>
<dbReference type="PANTHER" id="PTHR10695">
    <property type="entry name" value="DEPHOSPHO-COA KINASE-RELATED"/>
    <property type="match status" value="1"/>
</dbReference>
<keyword evidence="4" id="KW-0418">Kinase</keyword>
<dbReference type="FunFam" id="3.40.50.300:FF:001227">
    <property type="entry name" value="Dephospho-CoA kinase CAB5"/>
    <property type="match status" value="1"/>
</dbReference>
<dbReference type="GO" id="GO:0004140">
    <property type="term" value="F:dephospho-CoA kinase activity"/>
    <property type="evidence" value="ECO:0007669"/>
    <property type="project" value="InterPro"/>
</dbReference>
<keyword evidence="4" id="KW-0808">Transferase</keyword>
<dbReference type="InterPro" id="IPR001977">
    <property type="entry name" value="Depp_CoAkinase"/>
</dbReference>
<dbReference type="PANTHER" id="PTHR10695:SF46">
    <property type="entry name" value="BIFUNCTIONAL COENZYME A SYNTHASE-RELATED"/>
    <property type="match status" value="1"/>
</dbReference>
<dbReference type="Pfam" id="PF01121">
    <property type="entry name" value="CoaE"/>
    <property type="match status" value="1"/>
</dbReference>
<dbReference type="GO" id="GO:0005524">
    <property type="term" value="F:ATP binding"/>
    <property type="evidence" value="ECO:0007669"/>
    <property type="project" value="UniProtKB-KW"/>
</dbReference>
<dbReference type="EMBL" id="JAANYQ010000007">
    <property type="protein sequence ID" value="KAF4123194.1"/>
    <property type="molecule type" value="Genomic_DNA"/>
</dbReference>
<dbReference type="GO" id="GO:0015937">
    <property type="term" value="P:coenzyme A biosynthetic process"/>
    <property type="evidence" value="ECO:0007669"/>
    <property type="project" value="InterPro"/>
</dbReference>
<dbReference type="AlphaFoldDB" id="A0A9P4YY89"/>
<dbReference type="Gene3D" id="3.40.50.300">
    <property type="entry name" value="P-loop containing nucleotide triphosphate hydrolases"/>
    <property type="match status" value="1"/>
</dbReference>
<keyword evidence="1" id="KW-0547">Nucleotide-binding</keyword>
<dbReference type="HAMAP" id="MF_00376">
    <property type="entry name" value="Dephospho_CoA_kinase"/>
    <property type="match status" value="1"/>
</dbReference>
<accession>A0A9P4YY89</accession>
<keyword evidence="3" id="KW-1133">Transmembrane helix</keyword>
<dbReference type="NCBIfam" id="TIGR00152">
    <property type="entry name" value="dephospho-CoA kinase"/>
    <property type="match status" value="1"/>
</dbReference>
<dbReference type="PROSITE" id="PS51219">
    <property type="entry name" value="DPCK"/>
    <property type="match status" value="1"/>
</dbReference>
<dbReference type="Proteomes" id="UP000749293">
    <property type="component" value="Unassembled WGS sequence"/>
</dbReference>
<evidence type="ECO:0000256" key="2">
    <source>
        <dbReference type="ARBA" id="ARBA00022840"/>
    </source>
</evidence>
<organism evidence="4 5">
    <name type="scientific">Geosmithia morbida</name>
    <dbReference type="NCBI Taxonomy" id="1094350"/>
    <lineage>
        <taxon>Eukaryota</taxon>
        <taxon>Fungi</taxon>
        <taxon>Dikarya</taxon>
        <taxon>Ascomycota</taxon>
        <taxon>Pezizomycotina</taxon>
        <taxon>Sordariomycetes</taxon>
        <taxon>Hypocreomycetidae</taxon>
        <taxon>Hypocreales</taxon>
        <taxon>Bionectriaceae</taxon>
        <taxon>Geosmithia</taxon>
    </lineage>
</organism>
<dbReference type="OrthoDB" id="247245at2759"/>
<proteinExistence type="inferred from homology"/>
<dbReference type="CDD" id="cd02022">
    <property type="entry name" value="DPCK"/>
    <property type="match status" value="1"/>
</dbReference>
<name>A0A9P4YY89_9HYPO</name>
<dbReference type="RefSeq" id="XP_035321846.1">
    <property type="nucleotide sequence ID" value="XM_035468712.1"/>
</dbReference>
<keyword evidence="2" id="KW-0067">ATP-binding</keyword>
<comment type="caution">
    <text evidence="4">The sequence shown here is derived from an EMBL/GenBank/DDBJ whole genome shotgun (WGS) entry which is preliminary data.</text>
</comment>
<dbReference type="InterPro" id="IPR027417">
    <property type="entry name" value="P-loop_NTPase"/>
</dbReference>
<gene>
    <name evidence="4" type="ORF">GMORB2_6744</name>
</gene>
<feature type="transmembrane region" description="Helical" evidence="3">
    <location>
        <begin position="225"/>
        <end position="246"/>
    </location>
</feature>
<dbReference type="GeneID" id="55972967"/>
<evidence type="ECO:0000313" key="5">
    <source>
        <dbReference type="Proteomes" id="UP000749293"/>
    </source>
</evidence>
<evidence type="ECO:0000313" key="4">
    <source>
        <dbReference type="EMBL" id="KAF4123194.1"/>
    </source>
</evidence>
<evidence type="ECO:0000256" key="1">
    <source>
        <dbReference type="ARBA" id="ARBA00022741"/>
    </source>
</evidence>
<dbReference type="SUPFAM" id="SSF52540">
    <property type="entry name" value="P-loop containing nucleoside triphosphate hydrolases"/>
    <property type="match status" value="1"/>
</dbReference>
<evidence type="ECO:0000256" key="3">
    <source>
        <dbReference type="SAM" id="Phobius"/>
    </source>
</evidence>
<keyword evidence="5" id="KW-1185">Reference proteome</keyword>
<sequence length="266" mass="29600">MPTTGKSTVSSMLSSPPHSLPIIDADKLARDVVEPGTRGYAAILRHFHPTTPDLLVPASDTMPEDGPAGLGRPLNRPALGKRVFGDDEERRRDRAVLNAIVHPAVRRAMLWRVLGLYVRGHWAVVLDVPLLIESRLDRFCGVVAVVAVRDPAVQMDRLRKRDPHLSPRDAEARVSSQTDVRLKAARCQDRGAGKGIVLWNDTDTRSLQDQVDAAVSDLRARTPAWWSWALLACPPLAAAVAAWRFWDNAKLQRLWEEKERQTVKGD</sequence>
<keyword evidence="3" id="KW-0812">Transmembrane</keyword>
<keyword evidence="3" id="KW-0472">Membrane</keyword>